<dbReference type="InterPro" id="IPR001173">
    <property type="entry name" value="Glyco_trans_2-like"/>
</dbReference>
<dbReference type="PANTHER" id="PTHR48090">
    <property type="entry name" value="UNDECAPRENYL-PHOSPHATE 4-DEOXY-4-FORMAMIDO-L-ARABINOSE TRANSFERASE-RELATED"/>
    <property type="match status" value="1"/>
</dbReference>
<dbReference type="InterPro" id="IPR029044">
    <property type="entry name" value="Nucleotide-diphossugar_trans"/>
</dbReference>
<organism evidence="2 3">
    <name type="scientific">Sumerlaea chitinivorans</name>
    <dbReference type="NCBI Taxonomy" id="2250252"/>
    <lineage>
        <taxon>Bacteria</taxon>
        <taxon>Candidatus Sumerlaeota</taxon>
        <taxon>Candidatus Sumerlaeia</taxon>
        <taxon>Candidatus Sumerlaeales</taxon>
        <taxon>Candidatus Sumerlaeaceae</taxon>
        <taxon>Candidatus Sumerlaea</taxon>
    </lineage>
</organism>
<dbReference type="PANTHER" id="PTHR48090:SF7">
    <property type="entry name" value="RFBJ PROTEIN"/>
    <property type="match status" value="1"/>
</dbReference>
<dbReference type="EMBL" id="CP030759">
    <property type="protein sequence ID" value="AXA36076.1"/>
    <property type="molecule type" value="Genomic_DNA"/>
</dbReference>
<feature type="domain" description="Glycosyltransferase 2-like" evidence="1">
    <location>
        <begin position="4"/>
        <end position="163"/>
    </location>
</feature>
<evidence type="ECO:0000313" key="2">
    <source>
        <dbReference type="EMBL" id="AXA36076.1"/>
    </source>
</evidence>
<dbReference type="GO" id="GO:0016740">
    <property type="term" value="F:transferase activity"/>
    <property type="evidence" value="ECO:0007669"/>
    <property type="project" value="UniProtKB-KW"/>
</dbReference>
<dbReference type="InterPro" id="IPR050256">
    <property type="entry name" value="Glycosyltransferase_2"/>
</dbReference>
<dbReference type="CDD" id="cd04179">
    <property type="entry name" value="DPM_DPG-synthase_like"/>
    <property type="match status" value="1"/>
</dbReference>
<dbReference type="Pfam" id="PF00535">
    <property type="entry name" value="Glycos_transf_2"/>
    <property type="match status" value="1"/>
</dbReference>
<dbReference type="AlphaFoldDB" id="A0A2Z4Y541"/>
<sequence length="227" mass="25725">MKLSVIIPVYNEVNTLATVLDAVRRVPLEKEIIVVDGNSTDGTREVLECEARKGDVIAIFQREKNGRGGALREGLAIATGEVVVFQDADLELDPACFPHLLAPIAAGECDVVLGSRFLAGRPQMTFLQYWGNRVINAVLNLFWGTCLTDVETCYQMFRRSVIADMEFERTDMSFSIELTLKLVRKGLRIREVPVSYRPRSRAEGKKLYWMDGVISLWVLVKYRFFSR</sequence>
<dbReference type="KEGG" id="schv:BRCON_1299"/>
<reference evidence="2 3" key="1">
    <citation type="submission" date="2018-05" db="EMBL/GenBank/DDBJ databases">
        <title>A metagenomic window into the 2 km-deep terrestrial subsurface aquifer revealed taxonomically and functionally diverse microbial community comprising novel uncultured bacterial lineages.</title>
        <authorList>
            <person name="Kadnikov V.V."/>
            <person name="Mardanov A.V."/>
            <person name="Beletsky A.V."/>
            <person name="Banks D."/>
            <person name="Pimenov N.V."/>
            <person name="Frank Y.A."/>
            <person name="Karnachuk O.V."/>
            <person name="Ravin N.V."/>
        </authorList>
    </citation>
    <scope>NUCLEOTIDE SEQUENCE [LARGE SCALE GENOMIC DNA]</scope>
    <source>
        <strain evidence="2">BY</strain>
    </source>
</reference>
<accession>A0A2Z4Y541</accession>
<dbReference type="Gene3D" id="3.90.550.10">
    <property type="entry name" value="Spore Coat Polysaccharide Biosynthesis Protein SpsA, Chain A"/>
    <property type="match status" value="1"/>
</dbReference>
<name>A0A2Z4Y541_SUMC1</name>
<gene>
    <name evidence="2" type="ORF">BRCON_1299</name>
</gene>
<keyword evidence="2" id="KW-0808">Transferase</keyword>
<dbReference type="Proteomes" id="UP000262583">
    <property type="component" value="Chromosome"/>
</dbReference>
<evidence type="ECO:0000313" key="3">
    <source>
        <dbReference type="Proteomes" id="UP000262583"/>
    </source>
</evidence>
<dbReference type="SUPFAM" id="SSF53448">
    <property type="entry name" value="Nucleotide-diphospho-sugar transferases"/>
    <property type="match status" value="1"/>
</dbReference>
<protein>
    <submittedName>
        <fullName evidence="2">Glycosyl transferase, family 2</fullName>
    </submittedName>
</protein>
<proteinExistence type="predicted"/>
<evidence type="ECO:0000259" key="1">
    <source>
        <dbReference type="Pfam" id="PF00535"/>
    </source>
</evidence>